<evidence type="ECO:0000256" key="2">
    <source>
        <dbReference type="SAM" id="Phobius"/>
    </source>
</evidence>
<evidence type="ECO:0000256" key="3">
    <source>
        <dbReference type="SAM" id="SignalP"/>
    </source>
</evidence>
<dbReference type="Pfam" id="PF18259">
    <property type="entry name" value="CBM65_1"/>
    <property type="match status" value="2"/>
</dbReference>
<reference evidence="5 6" key="1">
    <citation type="submission" date="2013-06" db="EMBL/GenBank/DDBJ databases">
        <title>Rumen cellulosomics: divergent fiber-degrading strategies revealed by comparative genome-wide analysis of six Ruminococcal strains.</title>
        <authorList>
            <person name="Dassa B."/>
            <person name="Borovok I."/>
            <person name="Lamed R."/>
            <person name="Flint H."/>
            <person name="Yeoman C.J."/>
            <person name="White B."/>
            <person name="Bayer E.A."/>
        </authorList>
    </citation>
    <scope>NUCLEOTIDE SEQUENCE [LARGE SCALE GENOMIC DNA]</scope>
    <source>
        <strain evidence="5 6">SY3</strain>
    </source>
</reference>
<dbReference type="InterPro" id="IPR040877">
    <property type="entry name" value="CBM65_1"/>
</dbReference>
<comment type="caution">
    <text evidence="5">The sequence shown here is derived from an EMBL/GenBank/DDBJ whole genome shotgun (WGS) entry which is preliminary data.</text>
</comment>
<keyword evidence="3" id="KW-0732">Signal</keyword>
<protein>
    <recommendedName>
        <fullName evidence="4">Carbohydrate binding module 65 domain-containing protein</fullName>
    </recommendedName>
</protein>
<dbReference type="Gene3D" id="2.60.120.1070">
    <property type="match status" value="2"/>
</dbReference>
<feature type="compositionally biased region" description="Low complexity" evidence="1">
    <location>
        <begin position="305"/>
        <end position="319"/>
    </location>
</feature>
<evidence type="ECO:0000259" key="4">
    <source>
        <dbReference type="Pfam" id="PF18259"/>
    </source>
</evidence>
<evidence type="ECO:0000256" key="1">
    <source>
        <dbReference type="SAM" id="MobiDB-lite"/>
    </source>
</evidence>
<dbReference type="RefSeq" id="WP_037286081.1">
    <property type="nucleotide sequence ID" value="NZ_JEOB01000002.1"/>
</dbReference>
<dbReference type="AlphaFoldDB" id="A0A011VXX5"/>
<keyword evidence="2" id="KW-0812">Transmembrane</keyword>
<feature type="domain" description="Carbohydrate binding module 65" evidence="4">
    <location>
        <begin position="38"/>
        <end position="134"/>
    </location>
</feature>
<feature type="transmembrane region" description="Helical" evidence="2">
    <location>
        <begin position="352"/>
        <end position="372"/>
    </location>
</feature>
<keyword evidence="6" id="KW-1185">Reference proteome</keyword>
<feature type="region of interest" description="Disordered" evidence="1">
    <location>
        <begin position="303"/>
        <end position="345"/>
    </location>
</feature>
<proteinExistence type="predicted"/>
<feature type="signal peptide" evidence="3">
    <location>
        <begin position="1"/>
        <end position="24"/>
    </location>
</feature>
<dbReference type="EMBL" id="JEOB01000002">
    <property type="protein sequence ID" value="EXM40121.1"/>
    <property type="molecule type" value="Genomic_DNA"/>
</dbReference>
<evidence type="ECO:0000313" key="6">
    <source>
        <dbReference type="Proteomes" id="UP000021369"/>
    </source>
</evidence>
<keyword evidence="2" id="KW-1133">Transmembrane helix</keyword>
<organism evidence="5 6">
    <name type="scientific">Ruminococcus albus SY3</name>
    <dbReference type="NCBI Taxonomy" id="1341156"/>
    <lineage>
        <taxon>Bacteria</taxon>
        <taxon>Bacillati</taxon>
        <taxon>Bacillota</taxon>
        <taxon>Clostridia</taxon>
        <taxon>Eubacteriales</taxon>
        <taxon>Oscillospiraceae</taxon>
        <taxon>Ruminococcus</taxon>
    </lineage>
</organism>
<accession>A0A011VXX5</accession>
<sequence>MKKTLSVFMAVIAAAAASTFAAFAGDVELDTQKAVETDKGITFTANSKDLAASQFTSDTTVKVAYSGGDGAESPVKLVLGYWDKNDNTEFEFGSPASAEVKASEVKDGEAVFTYADITEALGDNALSSVFAIDVEADGSTVTCTGFTATNVLSSKEMAENDFRRTIRVHAKKPATSENWGQSISVGVDQFDVSTMAENSFVIAVFESDLDKDVVSAPVEFIMQSTDDTISPKAKNNTVWGKVAPVIFNNKYALFDFESMEDAYGTDDFSCVSTVYIGDTGKSPITCTDIYALDIKTIAKDEPEVSENSEAAADNNNAVETTKPADTQTPAAVTSKDNSSSDNKDDEGSNFKLIVIGIVAGVIVAAGVIFLILGKKSRETYDVNKHRYVKK</sequence>
<dbReference type="Proteomes" id="UP000021369">
    <property type="component" value="Unassembled WGS sequence"/>
</dbReference>
<keyword evidence="2" id="KW-0472">Membrane</keyword>
<gene>
    <name evidence="5" type="ORF">RASY3_06070</name>
</gene>
<name>A0A011VXX5_RUMAL</name>
<dbReference type="OrthoDB" id="1817102at2"/>
<feature type="domain" description="Carbohydrate binding module 65" evidence="4">
    <location>
        <begin position="175"/>
        <end position="288"/>
    </location>
</feature>
<dbReference type="PATRIC" id="fig|1341156.4.peg.1627"/>
<feature type="chain" id="PRO_5001464366" description="Carbohydrate binding module 65 domain-containing protein" evidence="3">
    <location>
        <begin position="25"/>
        <end position="390"/>
    </location>
</feature>
<evidence type="ECO:0000313" key="5">
    <source>
        <dbReference type="EMBL" id="EXM40121.1"/>
    </source>
</evidence>